<evidence type="ECO:0000256" key="2">
    <source>
        <dbReference type="SAM" id="MobiDB-lite"/>
    </source>
</evidence>
<dbReference type="EMBL" id="JAXUIC010000012">
    <property type="protein sequence ID" value="KAK4558405.1"/>
    <property type="molecule type" value="Genomic_DNA"/>
</dbReference>
<comment type="similarity">
    <text evidence="1">Belongs to the fantastic four family.</text>
</comment>
<gene>
    <name evidence="4" type="ORF">RGQ29_007949</name>
</gene>
<comment type="caution">
    <text evidence="4">The sequence shown here is derived from an EMBL/GenBank/DDBJ whole genome shotgun (WGS) entry which is preliminary data.</text>
</comment>
<evidence type="ECO:0000313" key="4">
    <source>
        <dbReference type="EMBL" id="KAK4558405.1"/>
    </source>
</evidence>
<reference evidence="4 5" key="1">
    <citation type="journal article" date="2023" name="G3 (Bethesda)">
        <title>A haplotype-resolved chromosome-scale genome for Quercus rubra L. provides insights into the genetics of adaptive traits for red oak species.</title>
        <authorList>
            <person name="Kapoor B."/>
            <person name="Jenkins J."/>
            <person name="Schmutz J."/>
            <person name="Zhebentyayeva T."/>
            <person name="Kuelheim C."/>
            <person name="Coggeshall M."/>
            <person name="Heim C."/>
            <person name="Lasky J.R."/>
            <person name="Leites L."/>
            <person name="Islam-Faridi N."/>
            <person name="Romero-Severson J."/>
            <person name="DeLeo V.L."/>
            <person name="Lucas S.M."/>
            <person name="Lazic D."/>
            <person name="Gailing O."/>
            <person name="Carlson J."/>
            <person name="Staton M."/>
        </authorList>
    </citation>
    <scope>NUCLEOTIDE SEQUENCE [LARGE SCALE GENOMIC DNA]</scope>
    <source>
        <strain evidence="4">Pseudo-F2</strain>
    </source>
</reference>
<dbReference type="InterPro" id="IPR046431">
    <property type="entry name" value="FAF_dom"/>
</dbReference>
<dbReference type="AlphaFoldDB" id="A0AAN7DYY4"/>
<dbReference type="Pfam" id="PF11250">
    <property type="entry name" value="FAF"/>
    <property type="match status" value="1"/>
</dbReference>
<proteinExistence type="inferred from homology"/>
<organism evidence="4 5">
    <name type="scientific">Quercus rubra</name>
    <name type="common">Northern red oak</name>
    <name type="synonym">Quercus borealis</name>
    <dbReference type="NCBI Taxonomy" id="3512"/>
    <lineage>
        <taxon>Eukaryota</taxon>
        <taxon>Viridiplantae</taxon>
        <taxon>Streptophyta</taxon>
        <taxon>Embryophyta</taxon>
        <taxon>Tracheophyta</taxon>
        <taxon>Spermatophyta</taxon>
        <taxon>Magnoliopsida</taxon>
        <taxon>eudicotyledons</taxon>
        <taxon>Gunneridae</taxon>
        <taxon>Pentapetalae</taxon>
        <taxon>rosids</taxon>
        <taxon>fabids</taxon>
        <taxon>Fagales</taxon>
        <taxon>Fagaceae</taxon>
        <taxon>Quercus</taxon>
    </lineage>
</organism>
<feature type="domain" description="FAF" evidence="3">
    <location>
        <begin position="111"/>
        <end position="163"/>
    </location>
</feature>
<evidence type="ECO:0000313" key="5">
    <source>
        <dbReference type="Proteomes" id="UP001324115"/>
    </source>
</evidence>
<dbReference type="Proteomes" id="UP001324115">
    <property type="component" value="Unassembled WGS sequence"/>
</dbReference>
<evidence type="ECO:0000259" key="3">
    <source>
        <dbReference type="Pfam" id="PF11250"/>
    </source>
</evidence>
<name>A0AAN7DYY4_QUERU</name>
<evidence type="ECO:0000256" key="1">
    <source>
        <dbReference type="ARBA" id="ARBA00008690"/>
    </source>
</evidence>
<feature type="region of interest" description="Disordered" evidence="2">
    <location>
        <begin position="88"/>
        <end position="126"/>
    </location>
</feature>
<dbReference type="PANTHER" id="PTHR33155">
    <property type="entry name" value="FANTASTIC FOUR-LIKE PROTEIN (DUF3049)"/>
    <property type="match status" value="1"/>
</dbReference>
<dbReference type="InterPro" id="IPR021410">
    <property type="entry name" value="FAF"/>
</dbReference>
<feature type="region of interest" description="Disordered" evidence="2">
    <location>
        <begin position="167"/>
        <end position="264"/>
    </location>
</feature>
<keyword evidence="5" id="KW-1185">Reference proteome</keyword>
<feature type="compositionally biased region" description="Basic and acidic residues" evidence="2">
    <location>
        <begin position="229"/>
        <end position="248"/>
    </location>
</feature>
<accession>A0AAN7DYY4</accession>
<feature type="compositionally biased region" description="Acidic residues" evidence="2">
    <location>
        <begin position="169"/>
        <end position="199"/>
    </location>
</feature>
<dbReference type="PANTHER" id="PTHR33155:SF8">
    <property type="entry name" value="PROTEIN FANTASTIC FOUR 1"/>
    <property type="match status" value="1"/>
</dbReference>
<feature type="compositionally biased region" description="Acidic residues" evidence="2">
    <location>
        <begin position="211"/>
        <end position="228"/>
    </location>
</feature>
<sequence>MSTTVADLGGWSFLQALTNNSHTANYGTKIDKLYVDPHVKRCSLRLSEKSLEMCTESLGSETGSSVIITETNKDHEISLISLFSTENNGPKKQKISKFGEPKKQNRHHCRSFPPPLTSISGSSGVHVRPHREAGRLVLEAVPAPSCNSLFHAVRGDGRLRLQLVHNDQETTEEDEEESEQVLEEQEEEQEEEEEEEEVEIPIQAADKEVVVEEDETEEAGEEEEEEEEGRIGEEGDRYTEIMDDKDFGKLPQPRRCKESGCGDRSETWRPFWISAFSV</sequence>
<protein>
    <recommendedName>
        <fullName evidence="3">FAF domain-containing protein</fullName>
    </recommendedName>
</protein>
<feature type="compositionally biased region" description="Basic and acidic residues" evidence="2">
    <location>
        <begin position="255"/>
        <end position="264"/>
    </location>
</feature>